<accession>A0A7D5DCV0</accession>
<dbReference type="KEGG" id="pez:HWQ56_10805"/>
<dbReference type="Proteomes" id="UP000509568">
    <property type="component" value="Chromosome"/>
</dbReference>
<protein>
    <submittedName>
        <fullName evidence="1">Uncharacterized protein</fullName>
    </submittedName>
</protein>
<name>A0A7D5DCV0_9PSED</name>
<gene>
    <name evidence="1" type="ORF">HWQ56_10805</name>
</gene>
<evidence type="ECO:0000313" key="1">
    <source>
        <dbReference type="EMBL" id="QKZ07655.1"/>
    </source>
</evidence>
<dbReference type="AlphaFoldDB" id="A0A7D5DCV0"/>
<sequence>MTAIQMLQKLMVAQVQAHHALGAAVEELALWAENNGGSEAAVNVRSALNGLDESSALIGACLEILGKENINQP</sequence>
<reference evidence="1 2" key="1">
    <citation type="submission" date="2020-06" db="EMBL/GenBank/DDBJ databases">
        <title>Pseudomonas eucalypticola sp. nov., an endophyte of Eucalyptus dunnii leaves with biocontrol ability of eucalyptus leaf blight.</title>
        <authorList>
            <person name="Liu Y."/>
            <person name="Song Z."/>
            <person name="Zeng H."/>
            <person name="Lu M."/>
            <person name="Wang X."/>
            <person name="Lian X."/>
            <person name="Zhang Q."/>
        </authorList>
    </citation>
    <scope>NUCLEOTIDE SEQUENCE [LARGE SCALE GENOMIC DNA]</scope>
    <source>
        <strain evidence="1 2">NP-1</strain>
    </source>
</reference>
<evidence type="ECO:0000313" key="2">
    <source>
        <dbReference type="Proteomes" id="UP000509568"/>
    </source>
</evidence>
<organism evidence="1 2">
    <name type="scientific">Pseudomonas eucalypticola</name>
    <dbReference type="NCBI Taxonomy" id="2599595"/>
    <lineage>
        <taxon>Bacteria</taxon>
        <taxon>Pseudomonadati</taxon>
        <taxon>Pseudomonadota</taxon>
        <taxon>Gammaproteobacteria</taxon>
        <taxon>Pseudomonadales</taxon>
        <taxon>Pseudomonadaceae</taxon>
        <taxon>Pseudomonas</taxon>
    </lineage>
</organism>
<proteinExistence type="predicted"/>
<keyword evidence="2" id="KW-1185">Reference proteome</keyword>
<dbReference type="EMBL" id="CP056030">
    <property type="protein sequence ID" value="QKZ07655.1"/>
    <property type="molecule type" value="Genomic_DNA"/>
</dbReference>